<dbReference type="InterPro" id="IPR013563">
    <property type="entry name" value="Oligopep_ABC_C"/>
</dbReference>
<reference evidence="9" key="2">
    <citation type="submission" date="2021-04" db="EMBL/GenBank/DDBJ databases">
        <authorList>
            <person name="Gilroy R."/>
        </authorList>
    </citation>
    <scope>NUCLEOTIDE SEQUENCE</scope>
    <source>
        <strain evidence="9">CHK156-179</strain>
    </source>
</reference>
<gene>
    <name evidence="9" type="ORF">H9797_02085</name>
</gene>
<comment type="caution">
    <text evidence="9">The sequence shown here is derived from an EMBL/GenBank/DDBJ whole genome shotgun (WGS) entry which is preliminary data.</text>
</comment>
<evidence type="ECO:0000256" key="6">
    <source>
        <dbReference type="ARBA" id="ARBA00022840"/>
    </source>
</evidence>
<dbReference type="AlphaFoldDB" id="A0A9D2H0B5"/>
<dbReference type="SUPFAM" id="SSF52540">
    <property type="entry name" value="P-loop containing nucleoside triphosphate hydrolases"/>
    <property type="match status" value="1"/>
</dbReference>
<dbReference type="PANTHER" id="PTHR43297:SF2">
    <property type="entry name" value="DIPEPTIDE TRANSPORT ATP-BINDING PROTEIN DPPD"/>
    <property type="match status" value="1"/>
</dbReference>
<dbReference type="GO" id="GO:0015833">
    <property type="term" value="P:peptide transport"/>
    <property type="evidence" value="ECO:0007669"/>
    <property type="project" value="InterPro"/>
</dbReference>
<evidence type="ECO:0000256" key="3">
    <source>
        <dbReference type="ARBA" id="ARBA00022448"/>
    </source>
</evidence>
<evidence type="ECO:0000313" key="9">
    <source>
        <dbReference type="EMBL" id="HJA02153.1"/>
    </source>
</evidence>
<dbReference type="GO" id="GO:0016887">
    <property type="term" value="F:ATP hydrolysis activity"/>
    <property type="evidence" value="ECO:0007669"/>
    <property type="project" value="InterPro"/>
</dbReference>
<dbReference type="InterPro" id="IPR027417">
    <property type="entry name" value="P-loop_NTPase"/>
</dbReference>
<accession>A0A9D2H0B5</accession>
<keyword evidence="6 9" id="KW-0067">ATP-binding</keyword>
<dbReference type="Proteomes" id="UP000824221">
    <property type="component" value="Unassembled WGS sequence"/>
</dbReference>
<keyword evidence="5" id="KW-0547">Nucleotide-binding</keyword>
<dbReference type="Gene3D" id="3.40.50.300">
    <property type="entry name" value="P-loop containing nucleotide triphosphate hydrolases"/>
    <property type="match status" value="1"/>
</dbReference>
<keyword evidence="4" id="KW-1003">Cell membrane</keyword>
<evidence type="ECO:0000256" key="7">
    <source>
        <dbReference type="ARBA" id="ARBA00023136"/>
    </source>
</evidence>
<name>A0A9D2H0B5_9FIRM</name>
<dbReference type="PROSITE" id="PS50893">
    <property type="entry name" value="ABC_TRANSPORTER_2"/>
    <property type="match status" value="1"/>
</dbReference>
<organism evidence="9 10">
    <name type="scientific">Candidatus Gallimonas gallistercoris</name>
    <dbReference type="NCBI Taxonomy" id="2838602"/>
    <lineage>
        <taxon>Bacteria</taxon>
        <taxon>Bacillati</taxon>
        <taxon>Bacillota</taxon>
        <taxon>Clostridia</taxon>
        <taxon>Candidatus Gallimonas</taxon>
    </lineage>
</organism>
<keyword evidence="3" id="KW-0813">Transport</keyword>
<dbReference type="PANTHER" id="PTHR43297">
    <property type="entry name" value="OLIGOPEPTIDE TRANSPORT ATP-BINDING PROTEIN APPD"/>
    <property type="match status" value="1"/>
</dbReference>
<dbReference type="Pfam" id="PF00005">
    <property type="entry name" value="ABC_tran"/>
    <property type="match status" value="1"/>
</dbReference>
<comment type="similarity">
    <text evidence="2">Belongs to the ABC transporter superfamily.</text>
</comment>
<dbReference type="EMBL" id="DXAJ01000033">
    <property type="protein sequence ID" value="HJA02153.1"/>
    <property type="molecule type" value="Genomic_DNA"/>
</dbReference>
<evidence type="ECO:0000256" key="1">
    <source>
        <dbReference type="ARBA" id="ARBA00004370"/>
    </source>
</evidence>
<protein>
    <submittedName>
        <fullName evidence="9">ATP-binding cassette domain-containing protein</fullName>
    </submittedName>
</protein>
<evidence type="ECO:0000313" key="10">
    <source>
        <dbReference type="Proteomes" id="UP000824221"/>
    </source>
</evidence>
<sequence>MLEFIDIAKEGLIYSHRRSLGKQKEALEVIARLKPVFEKAELDHAEVISAAKEIASAVEDAIDRLEIIKDNSAYTFRTSLREAIRLYYDGIERNKKEEKRFARQTASYERKLARGKTPDYVVADKKLVDLEKAAKDIVIVLNRIEEDFKRRLAIGENVDFDERTVAMVDYLKQKASDVAYKVTHNMAKTRALKLLEEVGIPEPRKRYRQYPFEFSGGMRQRIVIAIALAANPDILICDEPTTALDVTIQAQILELINRVKEERQLSVIFITHDLGVVANMADRVAVMYAGKIVEIGTADDVFYSPAHPYTWALLSSMPDLDTKEKLEAIPGTPPNMIYPPKGDAFAERNKYALRIDFEAQPPMFRISDTHYAATWLLHPDAPKIDPPKSVTERIARMKGRMSEAQAAPEAEQAEKE</sequence>
<dbReference type="InterPro" id="IPR050388">
    <property type="entry name" value="ABC_Ni/Peptide_Import"/>
</dbReference>
<dbReference type="GO" id="GO:0016020">
    <property type="term" value="C:membrane"/>
    <property type="evidence" value="ECO:0007669"/>
    <property type="project" value="UniProtKB-SubCell"/>
</dbReference>
<keyword evidence="7" id="KW-0472">Membrane</keyword>
<evidence type="ECO:0000256" key="5">
    <source>
        <dbReference type="ARBA" id="ARBA00022741"/>
    </source>
</evidence>
<evidence type="ECO:0000256" key="2">
    <source>
        <dbReference type="ARBA" id="ARBA00005417"/>
    </source>
</evidence>
<proteinExistence type="inferred from homology"/>
<comment type="subcellular location">
    <subcellularLocation>
        <location evidence="1">Membrane</location>
    </subcellularLocation>
</comment>
<dbReference type="InterPro" id="IPR017871">
    <property type="entry name" value="ABC_transporter-like_CS"/>
</dbReference>
<evidence type="ECO:0000256" key="4">
    <source>
        <dbReference type="ARBA" id="ARBA00022475"/>
    </source>
</evidence>
<dbReference type="GO" id="GO:0005524">
    <property type="term" value="F:ATP binding"/>
    <property type="evidence" value="ECO:0007669"/>
    <property type="project" value="UniProtKB-KW"/>
</dbReference>
<feature type="domain" description="ABC transporter" evidence="8">
    <location>
        <begin position="68"/>
        <end position="314"/>
    </location>
</feature>
<dbReference type="NCBIfam" id="TIGR01727">
    <property type="entry name" value="oligo_HPY"/>
    <property type="match status" value="1"/>
</dbReference>
<reference evidence="9" key="1">
    <citation type="journal article" date="2021" name="PeerJ">
        <title>Extensive microbial diversity within the chicken gut microbiome revealed by metagenomics and culture.</title>
        <authorList>
            <person name="Gilroy R."/>
            <person name="Ravi A."/>
            <person name="Getino M."/>
            <person name="Pursley I."/>
            <person name="Horton D.L."/>
            <person name="Alikhan N.F."/>
            <person name="Baker D."/>
            <person name="Gharbi K."/>
            <person name="Hall N."/>
            <person name="Watson M."/>
            <person name="Adriaenssens E.M."/>
            <person name="Foster-Nyarko E."/>
            <person name="Jarju S."/>
            <person name="Secka A."/>
            <person name="Antonio M."/>
            <person name="Oren A."/>
            <person name="Chaudhuri R.R."/>
            <person name="La Ragione R."/>
            <person name="Hildebrand F."/>
            <person name="Pallen M.J."/>
        </authorList>
    </citation>
    <scope>NUCLEOTIDE SEQUENCE</scope>
    <source>
        <strain evidence="9">CHK156-179</strain>
    </source>
</reference>
<dbReference type="Pfam" id="PF08352">
    <property type="entry name" value="oligo_HPY"/>
    <property type="match status" value="1"/>
</dbReference>
<dbReference type="PROSITE" id="PS00211">
    <property type="entry name" value="ABC_TRANSPORTER_1"/>
    <property type="match status" value="1"/>
</dbReference>
<evidence type="ECO:0000259" key="8">
    <source>
        <dbReference type="PROSITE" id="PS50893"/>
    </source>
</evidence>
<dbReference type="InterPro" id="IPR003439">
    <property type="entry name" value="ABC_transporter-like_ATP-bd"/>
</dbReference>